<evidence type="ECO:0000313" key="6">
    <source>
        <dbReference type="EMBL" id="KAK2119551.1"/>
    </source>
</evidence>
<keyword evidence="7" id="KW-1185">Reference proteome</keyword>
<keyword evidence="4" id="KW-0472">Membrane</keyword>
<evidence type="ECO:0000256" key="5">
    <source>
        <dbReference type="ARBA" id="ARBA00034309"/>
    </source>
</evidence>
<dbReference type="PANTHER" id="PTHR17615">
    <property type="entry name" value="PROTEIN FAM189A"/>
    <property type="match status" value="1"/>
</dbReference>
<proteinExistence type="inferred from homology"/>
<evidence type="ECO:0000313" key="7">
    <source>
        <dbReference type="Proteomes" id="UP001266305"/>
    </source>
</evidence>
<organism evidence="6 7">
    <name type="scientific">Saguinus oedipus</name>
    <name type="common">Cotton-top tamarin</name>
    <name type="synonym">Oedipomidas oedipus</name>
    <dbReference type="NCBI Taxonomy" id="9490"/>
    <lineage>
        <taxon>Eukaryota</taxon>
        <taxon>Metazoa</taxon>
        <taxon>Chordata</taxon>
        <taxon>Craniata</taxon>
        <taxon>Vertebrata</taxon>
        <taxon>Euteleostomi</taxon>
        <taxon>Mammalia</taxon>
        <taxon>Eutheria</taxon>
        <taxon>Euarchontoglires</taxon>
        <taxon>Primates</taxon>
        <taxon>Haplorrhini</taxon>
        <taxon>Platyrrhini</taxon>
        <taxon>Cebidae</taxon>
        <taxon>Callitrichinae</taxon>
        <taxon>Saguinus</taxon>
    </lineage>
</organism>
<gene>
    <name evidence="6" type="ORF">P7K49_000937</name>
</gene>
<keyword evidence="3" id="KW-1133">Transmembrane helix</keyword>
<evidence type="ECO:0000256" key="3">
    <source>
        <dbReference type="ARBA" id="ARBA00022989"/>
    </source>
</evidence>
<reference evidence="6 7" key="1">
    <citation type="submission" date="2023-05" db="EMBL/GenBank/DDBJ databases">
        <title>B98-5 Cell Line De Novo Hybrid Assembly: An Optical Mapping Approach.</title>
        <authorList>
            <person name="Kananen K."/>
            <person name="Auerbach J.A."/>
            <person name="Kautto E."/>
            <person name="Blachly J.S."/>
        </authorList>
    </citation>
    <scope>NUCLEOTIDE SEQUENCE [LARGE SCALE GENOMIC DNA]</scope>
    <source>
        <strain evidence="6">B95-8</strain>
        <tissue evidence="6">Cell line</tissue>
    </source>
</reference>
<comment type="similarity">
    <text evidence="5">Belongs to the ENTREP family.</text>
</comment>
<comment type="caution">
    <text evidence="6">The sequence shown here is derived from an EMBL/GenBank/DDBJ whole genome shotgun (WGS) entry which is preliminary data.</text>
</comment>
<evidence type="ECO:0000256" key="4">
    <source>
        <dbReference type="ARBA" id="ARBA00023136"/>
    </source>
</evidence>
<accession>A0ABQ9WD65</accession>
<keyword evidence="2" id="KW-0812">Transmembrane</keyword>
<dbReference type="InterPro" id="IPR030431">
    <property type="entry name" value="ENTREP1-3"/>
</dbReference>
<evidence type="ECO:0000256" key="2">
    <source>
        <dbReference type="ARBA" id="ARBA00022692"/>
    </source>
</evidence>
<evidence type="ECO:0000256" key="1">
    <source>
        <dbReference type="ARBA" id="ARBA00004370"/>
    </source>
</evidence>
<protein>
    <submittedName>
        <fullName evidence="6">Uncharacterized protein</fullName>
    </submittedName>
</protein>
<sequence>MDIARIKVNSSDVFRQKHQEYTADPCYVASGGLLQVDLGEGKICFCCEEFQPAKCTDKENALKLFPVQPCSAVHLLLKVP</sequence>
<dbReference type="Proteomes" id="UP001266305">
    <property type="component" value="Unassembled WGS sequence"/>
</dbReference>
<comment type="subcellular location">
    <subcellularLocation>
        <location evidence="1">Membrane</location>
    </subcellularLocation>
</comment>
<dbReference type="PANTHER" id="PTHR17615:SF8">
    <property type="entry name" value="ENDOSOMAL TRANSMEMBRANE EPSIN INTERACTOR 1"/>
    <property type="match status" value="1"/>
</dbReference>
<name>A0ABQ9WD65_SAGOE</name>
<dbReference type="EMBL" id="JASSZA010000001">
    <property type="protein sequence ID" value="KAK2119551.1"/>
    <property type="molecule type" value="Genomic_DNA"/>
</dbReference>